<dbReference type="Proteomes" id="UP000175989">
    <property type="component" value="Unassembled WGS sequence"/>
</dbReference>
<evidence type="ECO:0000256" key="1">
    <source>
        <dbReference type="SAM" id="MobiDB-lite"/>
    </source>
</evidence>
<proteinExistence type="predicted"/>
<feature type="region of interest" description="Disordered" evidence="1">
    <location>
        <begin position="1"/>
        <end position="21"/>
    </location>
</feature>
<name>A0A1E7X7D9_9BURK</name>
<protein>
    <submittedName>
        <fullName evidence="2">Uncharacterized protein</fullName>
    </submittedName>
</protein>
<gene>
    <name evidence="2" type="ORF">DUPY_02960</name>
</gene>
<dbReference type="RefSeq" id="WP_070245943.1">
    <property type="nucleotide sequence ID" value="NZ_LROM01000024.1"/>
</dbReference>
<dbReference type="EMBL" id="LROM01000024">
    <property type="protein sequence ID" value="OFA09054.1"/>
    <property type="molecule type" value="Genomic_DNA"/>
</dbReference>
<dbReference type="OrthoDB" id="8757612at2"/>
<sequence length="137" mass="14673">MNKEHGVQAKAKAAPPKFRNRDAAESQVCQAFAALGKLAGVDVDHGKGPDDLDAKLIQAAYQSNFDDPHFLGGPACFNYATTAADVDVITAKADAVTQGFAKYIHAKGNDADIRQAEMHIALINAAIAWLRNIRRSP</sequence>
<accession>A0A1E7X7D9</accession>
<evidence type="ECO:0000313" key="3">
    <source>
        <dbReference type="Proteomes" id="UP000175989"/>
    </source>
</evidence>
<dbReference type="AlphaFoldDB" id="A0A1E7X7D9"/>
<organism evidence="2 3">
    <name type="scientific">Duganella phyllosphaerae</name>
    <dbReference type="NCBI Taxonomy" id="762836"/>
    <lineage>
        <taxon>Bacteria</taxon>
        <taxon>Pseudomonadati</taxon>
        <taxon>Pseudomonadota</taxon>
        <taxon>Betaproteobacteria</taxon>
        <taxon>Burkholderiales</taxon>
        <taxon>Oxalobacteraceae</taxon>
        <taxon>Telluria group</taxon>
        <taxon>Duganella</taxon>
    </lineage>
</organism>
<reference evidence="3" key="1">
    <citation type="journal article" date="2016" name="Front. Microbiol.">
        <title>Molecular Keys to the Janthinobacterium and Duganella spp. Interaction with the Plant Pathogen Fusarium graminearum.</title>
        <authorList>
            <person name="Haack F.S."/>
            <person name="Poehlein A."/>
            <person name="Kroger C."/>
            <person name="Voigt C.A."/>
            <person name="Piepenbring M."/>
            <person name="Bode H.B."/>
            <person name="Daniel R."/>
            <person name="Schafer W."/>
            <person name="Streit W.R."/>
        </authorList>
    </citation>
    <scope>NUCLEOTIDE SEQUENCE [LARGE SCALE GENOMIC DNA]</scope>
    <source>
        <strain evidence="3">T54</strain>
    </source>
</reference>
<comment type="caution">
    <text evidence="2">The sequence shown here is derived from an EMBL/GenBank/DDBJ whole genome shotgun (WGS) entry which is preliminary data.</text>
</comment>
<evidence type="ECO:0000313" key="2">
    <source>
        <dbReference type="EMBL" id="OFA09054.1"/>
    </source>
</evidence>
<keyword evidence="3" id="KW-1185">Reference proteome</keyword>